<dbReference type="PANTHER" id="PTHR35535">
    <property type="entry name" value="HEAT SHOCK PROTEIN HSLJ"/>
    <property type="match status" value="1"/>
</dbReference>
<protein>
    <submittedName>
        <fullName evidence="3">META domain</fullName>
    </submittedName>
</protein>
<name>A0A379MPK6_9BACT</name>
<dbReference type="InterPro" id="IPR053147">
    <property type="entry name" value="Hsp_HslJ-like"/>
</dbReference>
<reference evidence="3 4" key="1">
    <citation type="submission" date="2018-06" db="EMBL/GenBank/DDBJ databases">
        <authorList>
            <consortium name="Pathogen Informatics"/>
            <person name="Doyle S."/>
        </authorList>
    </citation>
    <scope>NUCLEOTIDE SEQUENCE [LARGE SCALE GENOMIC DNA]</scope>
    <source>
        <strain evidence="3 4">NCTC11190</strain>
    </source>
</reference>
<keyword evidence="4" id="KW-1185">Reference proteome</keyword>
<gene>
    <name evidence="3" type="ORF">NCTC11190_00767</name>
</gene>
<feature type="domain" description="DUF306" evidence="2">
    <location>
        <begin position="51"/>
        <end position="140"/>
    </location>
</feature>
<dbReference type="PANTHER" id="PTHR35535:SF1">
    <property type="entry name" value="HEAT SHOCK PROTEIN HSLJ"/>
    <property type="match status" value="1"/>
</dbReference>
<dbReference type="InterPro" id="IPR005184">
    <property type="entry name" value="DUF306_Meta_HslJ"/>
</dbReference>
<feature type="chain" id="PRO_5016920577" evidence="1">
    <location>
        <begin position="17"/>
        <end position="149"/>
    </location>
</feature>
<dbReference type="Pfam" id="PF03724">
    <property type="entry name" value="META"/>
    <property type="match status" value="1"/>
</dbReference>
<feature type="signal peptide" evidence="1">
    <location>
        <begin position="1"/>
        <end position="16"/>
    </location>
</feature>
<dbReference type="EMBL" id="UGVL01000001">
    <property type="protein sequence ID" value="SUE33558.1"/>
    <property type="molecule type" value="Genomic_DNA"/>
</dbReference>
<evidence type="ECO:0000259" key="2">
    <source>
        <dbReference type="Pfam" id="PF03724"/>
    </source>
</evidence>
<dbReference type="PROSITE" id="PS51257">
    <property type="entry name" value="PROKAR_LIPOPROTEIN"/>
    <property type="match status" value="1"/>
</dbReference>
<keyword evidence="1" id="KW-0732">Signal</keyword>
<dbReference type="RefSeq" id="WP_027290462.1">
    <property type="nucleotide sequence ID" value="NZ_CALVFX010000002.1"/>
</dbReference>
<dbReference type="Proteomes" id="UP000255233">
    <property type="component" value="Unassembled WGS sequence"/>
</dbReference>
<dbReference type="STRING" id="880526.GCA_000427365_00679"/>
<evidence type="ECO:0000256" key="1">
    <source>
        <dbReference type="SAM" id="SignalP"/>
    </source>
</evidence>
<dbReference type="AlphaFoldDB" id="A0A379MPK6"/>
<organism evidence="3 4">
    <name type="scientific">Rikenella microfusus</name>
    <dbReference type="NCBI Taxonomy" id="28139"/>
    <lineage>
        <taxon>Bacteria</taxon>
        <taxon>Pseudomonadati</taxon>
        <taxon>Bacteroidota</taxon>
        <taxon>Bacteroidia</taxon>
        <taxon>Bacteroidales</taxon>
        <taxon>Rikenellaceae</taxon>
        <taxon>Rikenella</taxon>
    </lineage>
</organism>
<evidence type="ECO:0000313" key="4">
    <source>
        <dbReference type="Proteomes" id="UP000255233"/>
    </source>
</evidence>
<proteinExistence type="predicted"/>
<evidence type="ECO:0000313" key="3">
    <source>
        <dbReference type="EMBL" id="SUE33558.1"/>
    </source>
</evidence>
<sequence>MLRIATAILAALSVTACTGVGESPLVLESDLWVALGSADSSGSRATDSTGSESPPSVEFLSDGQLQGFTSCNTFFGSYTTKETDSVSQITITIEGMTLALCPDDVREQDYVEKLRNARRYTVRHRQLLLMDSTGTVVLTFVPASTIQKR</sequence>
<dbReference type="Gene3D" id="2.40.128.270">
    <property type="match status" value="1"/>
</dbReference>
<accession>A0A379MPK6</accession>
<dbReference type="InterPro" id="IPR038670">
    <property type="entry name" value="HslJ-like_sf"/>
</dbReference>